<name>X6L9Z6_RETFI</name>
<gene>
    <name evidence="1" type="ORF">RFI_39975</name>
</gene>
<comment type="caution">
    <text evidence="1">The sequence shown here is derived from an EMBL/GenBank/DDBJ whole genome shotgun (WGS) entry which is preliminary data.</text>
</comment>
<dbReference type="Proteomes" id="UP000023152">
    <property type="component" value="Unassembled WGS sequence"/>
</dbReference>
<sequence length="107" mass="12506">KLRKQIWESINLQEYCSGETCLASKAKLQVWMNIGVDLYYIQFLASNDSIPVKDNNHQCSYTIKSGLSYEIRQYAKNIEDLIEMSKYAINSIEIKKYEITFDNPIKL</sequence>
<evidence type="ECO:0000313" key="1">
    <source>
        <dbReference type="EMBL" id="ETN97554.1"/>
    </source>
</evidence>
<protein>
    <submittedName>
        <fullName evidence="1">Uncharacterized protein</fullName>
    </submittedName>
</protein>
<reference evidence="1 2" key="1">
    <citation type="journal article" date="2013" name="Curr. Biol.">
        <title>The Genome of the Foraminiferan Reticulomyxa filosa.</title>
        <authorList>
            <person name="Glockner G."/>
            <person name="Hulsmann N."/>
            <person name="Schleicher M."/>
            <person name="Noegel A.A."/>
            <person name="Eichinger L."/>
            <person name="Gallinger C."/>
            <person name="Pawlowski J."/>
            <person name="Sierra R."/>
            <person name="Euteneuer U."/>
            <person name="Pillet L."/>
            <person name="Moustafa A."/>
            <person name="Platzer M."/>
            <person name="Groth M."/>
            <person name="Szafranski K."/>
            <person name="Schliwa M."/>
        </authorList>
    </citation>
    <scope>NUCLEOTIDE SEQUENCE [LARGE SCALE GENOMIC DNA]</scope>
</reference>
<dbReference type="AlphaFoldDB" id="X6L9Z6"/>
<feature type="non-terminal residue" evidence="1">
    <location>
        <position position="1"/>
    </location>
</feature>
<keyword evidence="2" id="KW-1185">Reference proteome</keyword>
<dbReference type="EMBL" id="ASPP01049318">
    <property type="protein sequence ID" value="ETN97554.1"/>
    <property type="molecule type" value="Genomic_DNA"/>
</dbReference>
<evidence type="ECO:0000313" key="2">
    <source>
        <dbReference type="Proteomes" id="UP000023152"/>
    </source>
</evidence>
<accession>X6L9Z6</accession>
<organism evidence="1 2">
    <name type="scientific">Reticulomyxa filosa</name>
    <dbReference type="NCBI Taxonomy" id="46433"/>
    <lineage>
        <taxon>Eukaryota</taxon>
        <taxon>Sar</taxon>
        <taxon>Rhizaria</taxon>
        <taxon>Retaria</taxon>
        <taxon>Foraminifera</taxon>
        <taxon>Monothalamids</taxon>
        <taxon>Reticulomyxidae</taxon>
        <taxon>Reticulomyxa</taxon>
    </lineage>
</organism>
<proteinExistence type="predicted"/>